<reference evidence="5" key="1">
    <citation type="submission" date="2022-11" db="UniProtKB">
        <authorList>
            <consortium name="WormBaseParasite"/>
        </authorList>
    </citation>
    <scope>IDENTIFICATION</scope>
</reference>
<sequence>MVVPPVSIDEVLGPKYVVEAVVGKRTLSGRVEYLVKWEGFDAAENTWEPELHFKDSKNLIKEFENKRKKTRVAVAKKVKKEIIAEEYQRFIPDPQLAAVQTVSRNLPAFEEPHPDNIYEVQKGKKVSKILGVRHGRKIDGLVALVLYEDGVSELVPTKILGANSFNEILAFYEERIVLKTIGLVEMRLFLFFVLFHYFVLGLAQNSSSTEIIANGRENCPAVNSSDYDIIPFYANQGDSVYSNITSISIVPASGGPAIANFPIRNMHFCLFSQDQSTLAINIVELLNGTYTGTELNNPTVPCHTDYERPNIVMKFQVSDGRQGEWVITPEHWSGLWPAEGNTCRFFMTAWPQLNAWYSDDFHARHYCIARNTGEKTYGLAGASINHQIVSSAPLNTNQPPTTTSANGLGQILRNLG</sequence>
<proteinExistence type="predicted"/>
<dbReference type="InterPro" id="IPR023780">
    <property type="entry name" value="Chromo_domain"/>
</dbReference>
<feature type="domain" description="Chromo" evidence="3">
    <location>
        <begin position="16"/>
        <end position="75"/>
    </location>
</feature>
<organism evidence="4 5">
    <name type="scientific">Ditylenchus dipsaci</name>
    <dbReference type="NCBI Taxonomy" id="166011"/>
    <lineage>
        <taxon>Eukaryota</taxon>
        <taxon>Metazoa</taxon>
        <taxon>Ecdysozoa</taxon>
        <taxon>Nematoda</taxon>
        <taxon>Chromadorea</taxon>
        <taxon>Rhabditida</taxon>
        <taxon>Tylenchina</taxon>
        <taxon>Tylenchomorpha</taxon>
        <taxon>Sphaerularioidea</taxon>
        <taxon>Anguinidae</taxon>
        <taxon>Anguininae</taxon>
        <taxon>Ditylenchus</taxon>
    </lineage>
</organism>
<evidence type="ECO:0000313" key="4">
    <source>
        <dbReference type="Proteomes" id="UP000887574"/>
    </source>
</evidence>
<dbReference type="Gene3D" id="2.40.50.40">
    <property type="match status" value="1"/>
</dbReference>
<comment type="subcellular location">
    <subcellularLocation>
        <location evidence="1">Nucleus</location>
    </subcellularLocation>
</comment>
<dbReference type="GO" id="GO:0005634">
    <property type="term" value="C:nucleus"/>
    <property type="evidence" value="ECO:0007669"/>
    <property type="project" value="UniProtKB-SubCell"/>
</dbReference>
<evidence type="ECO:0000313" key="5">
    <source>
        <dbReference type="WBParaSite" id="jg17486"/>
    </source>
</evidence>
<dbReference type="PROSITE" id="PS50013">
    <property type="entry name" value="CHROMO_2"/>
    <property type="match status" value="1"/>
</dbReference>
<name>A0A915DBH8_9BILA</name>
<dbReference type="SUPFAM" id="SSF54160">
    <property type="entry name" value="Chromo domain-like"/>
    <property type="match status" value="1"/>
</dbReference>
<accession>A0A915DBH8</accession>
<dbReference type="WBParaSite" id="jg17486">
    <property type="protein sequence ID" value="jg17486"/>
    <property type="gene ID" value="jg17486"/>
</dbReference>
<dbReference type="SMART" id="SM00298">
    <property type="entry name" value="CHROMO"/>
    <property type="match status" value="1"/>
</dbReference>
<dbReference type="InterPro" id="IPR016197">
    <property type="entry name" value="Chromo-like_dom_sf"/>
</dbReference>
<protein>
    <submittedName>
        <fullName evidence="5">Chromo domain-containing protein</fullName>
    </submittedName>
</protein>
<dbReference type="Pfam" id="PF00385">
    <property type="entry name" value="Chromo"/>
    <property type="match status" value="1"/>
</dbReference>
<dbReference type="InterPro" id="IPR000953">
    <property type="entry name" value="Chromo/chromo_shadow_dom"/>
</dbReference>
<dbReference type="InterPro" id="IPR051219">
    <property type="entry name" value="Heterochromatin_chromo-domain"/>
</dbReference>
<dbReference type="PANTHER" id="PTHR22812">
    <property type="entry name" value="CHROMOBOX PROTEIN"/>
    <property type="match status" value="1"/>
</dbReference>
<keyword evidence="2" id="KW-0539">Nucleus</keyword>
<evidence type="ECO:0000259" key="3">
    <source>
        <dbReference type="PROSITE" id="PS50013"/>
    </source>
</evidence>
<evidence type="ECO:0000256" key="1">
    <source>
        <dbReference type="ARBA" id="ARBA00004123"/>
    </source>
</evidence>
<keyword evidence="4" id="KW-1185">Reference proteome</keyword>
<evidence type="ECO:0000256" key="2">
    <source>
        <dbReference type="ARBA" id="ARBA00023242"/>
    </source>
</evidence>
<dbReference type="AlphaFoldDB" id="A0A915DBH8"/>
<dbReference type="CDD" id="cd00024">
    <property type="entry name" value="CD_CSD"/>
    <property type="match status" value="1"/>
</dbReference>
<dbReference type="Proteomes" id="UP000887574">
    <property type="component" value="Unplaced"/>
</dbReference>